<accession>A0A8T0PGZ4</accession>
<evidence type="ECO:0000313" key="2">
    <source>
        <dbReference type="Proteomes" id="UP000823388"/>
    </source>
</evidence>
<reference evidence="1" key="1">
    <citation type="submission" date="2020-05" db="EMBL/GenBank/DDBJ databases">
        <title>WGS assembly of Panicum virgatum.</title>
        <authorList>
            <person name="Lovell J.T."/>
            <person name="Jenkins J."/>
            <person name="Shu S."/>
            <person name="Juenger T.E."/>
            <person name="Schmutz J."/>
        </authorList>
    </citation>
    <scope>NUCLEOTIDE SEQUENCE</scope>
    <source>
        <strain evidence="1">AP13</strain>
    </source>
</reference>
<gene>
    <name evidence="1" type="ORF">PVAP13_8KG092530</name>
</gene>
<comment type="caution">
    <text evidence="1">The sequence shown here is derived from an EMBL/GenBank/DDBJ whole genome shotgun (WGS) entry which is preliminary data.</text>
</comment>
<proteinExistence type="predicted"/>
<name>A0A8T0PGZ4_PANVG</name>
<sequence length="68" mass="7941">MDRSPTLCFLEVVLMQHCEYHRIKMPDCKCLSCNEAATFSIQTKHIADAYCTGKWFDSYCNCMVCDYK</sequence>
<evidence type="ECO:0000313" key="1">
    <source>
        <dbReference type="EMBL" id="KAG2560870.1"/>
    </source>
</evidence>
<keyword evidence="2" id="KW-1185">Reference proteome</keyword>
<protein>
    <submittedName>
        <fullName evidence="1">Uncharacterized protein</fullName>
    </submittedName>
</protein>
<dbReference type="AlphaFoldDB" id="A0A8T0PGZ4"/>
<organism evidence="1 2">
    <name type="scientific">Panicum virgatum</name>
    <name type="common">Blackwell switchgrass</name>
    <dbReference type="NCBI Taxonomy" id="38727"/>
    <lineage>
        <taxon>Eukaryota</taxon>
        <taxon>Viridiplantae</taxon>
        <taxon>Streptophyta</taxon>
        <taxon>Embryophyta</taxon>
        <taxon>Tracheophyta</taxon>
        <taxon>Spermatophyta</taxon>
        <taxon>Magnoliopsida</taxon>
        <taxon>Liliopsida</taxon>
        <taxon>Poales</taxon>
        <taxon>Poaceae</taxon>
        <taxon>PACMAD clade</taxon>
        <taxon>Panicoideae</taxon>
        <taxon>Panicodae</taxon>
        <taxon>Paniceae</taxon>
        <taxon>Panicinae</taxon>
        <taxon>Panicum</taxon>
        <taxon>Panicum sect. Hiantes</taxon>
    </lineage>
</organism>
<dbReference type="Proteomes" id="UP000823388">
    <property type="component" value="Chromosome 8K"/>
</dbReference>
<dbReference type="EMBL" id="CM029051">
    <property type="protein sequence ID" value="KAG2560870.1"/>
    <property type="molecule type" value="Genomic_DNA"/>
</dbReference>